<keyword evidence="5 6" id="KW-0472">Membrane</keyword>
<evidence type="ECO:0000256" key="6">
    <source>
        <dbReference type="SAM" id="Phobius"/>
    </source>
</evidence>
<dbReference type="GO" id="GO:0016020">
    <property type="term" value="C:membrane"/>
    <property type="evidence" value="ECO:0007669"/>
    <property type="project" value="UniProtKB-SubCell"/>
</dbReference>
<dbReference type="InterPro" id="IPR050638">
    <property type="entry name" value="AA-Vitamin_Transporters"/>
</dbReference>
<feature type="domain" description="EamA" evidence="7">
    <location>
        <begin position="155"/>
        <end position="286"/>
    </location>
</feature>
<gene>
    <name evidence="8" type="ORF">CMUST_02860</name>
</gene>
<evidence type="ECO:0000256" key="4">
    <source>
        <dbReference type="ARBA" id="ARBA00022989"/>
    </source>
</evidence>
<evidence type="ECO:0000313" key="8">
    <source>
        <dbReference type="EMBL" id="AKK04916.1"/>
    </source>
</evidence>
<reference evidence="8 9" key="1">
    <citation type="journal article" date="2015" name="Genome Announc.">
        <title>Complete Genome Sequence of the Type Strain Corynebacterium mustelae DSM 45274, Isolated from Various Tissues of a Male Ferret with Lethal Sepsis.</title>
        <authorList>
            <person name="Ruckert C."/>
            <person name="Eimer J."/>
            <person name="Winkler A."/>
            <person name="Tauch A."/>
        </authorList>
    </citation>
    <scope>NUCLEOTIDE SEQUENCE [LARGE SCALE GENOMIC DNA]</scope>
    <source>
        <strain evidence="8 9">DSM 45274</strain>
    </source>
</reference>
<feature type="transmembrane region" description="Helical" evidence="6">
    <location>
        <begin position="244"/>
        <end position="264"/>
    </location>
</feature>
<feature type="transmembrane region" description="Helical" evidence="6">
    <location>
        <begin position="127"/>
        <end position="147"/>
    </location>
</feature>
<dbReference type="SUPFAM" id="SSF103481">
    <property type="entry name" value="Multidrug resistance efflux transporter EmrE"/>
    <property type="match status" value="2"/>
</dbReference>
<dbReference type="InterPro" id="IPR037185">
    <property type="entry name" value="EmrE-like"/>
</dbReference>
<dbReference type="InterPro" id="IPR000620">
    <property type="entry name" value="EamA_dom"/>
</dbReference>
<feature type="transmembrane region" description="Helical" evidence="6">
    <location>
        <begin position="100"/>
        <end position="120"/>
    </location>
</feature>
<protein>
    <submittedName>
        <fullName evidence="8">Putative permease, DMT superfamily</fullName>
    </submittedName>
</protein>
<dbReference type="PANTHER" id="PTHR32322">
    <property type="entry name" value="INNER MEMBRANE TRANSPORTER"/>
    <property type="match status" value="1"/>
</dbReference>
<comment type="similarity">
    <text evidence="2">Belongs to the EamA transporter family.</text>
</comment>
<feature type="transmembrane region" description="Helical" evidence="6">
    <location>
        <begin position="214"/>
        <end position="232"/>
    </location>
</feature>
<dbReference type="Proteomes" id="UP000035199">
    <property type="component" value="Chromosome"/>
</dbReference>
<dbReference type="STRING" id="571915.CMUST_02860"/>
<feature type="transmembrane region" description="Helical" evidence="6">
    <location>
        <begin position="76"/>
        <end position="94"/>
    </location>
</feature>
<evidence type="ECO:0000259" key="7">
    <source>
        <dbReference type="Pfam" id="PF00892"/>
    </source>
</evidence>
<dbReference type="Pfam" id="PF00892">
    <property type="entry name" value="EamA"/>
    <property type="match status" value="1"/>
</dbReference>
<feature type="transmembrane region" description="Helical" evidence="6">
    <location>
        <begin position="183"/>
        <end position="202"/>
    </location>
</feature>
<comment type="subcellular location">
    <subcellularLocation>
        <location evidence="1">Membrane</location>
        <topology evidence="1">Multi-pass membrane protein</topology>
    </subcellularLocation>
</comment>
<keyword evidence="3 6" id="KW-0812">Transmembrane</keyword>
<accession>A0A0G3GUR0</accession>
<proteinExistence type="inferred from homology"/>
<name>A0A0G3GUR0_9CORY</name>
<dbReference type="KEGG" id="cmv:CMUST_02860"/>
<dbReference type="PANTHER" id="PTHR32322:SF2">
    <property type="entry name" value="EAMA DOMAIN-CONTAINING PROTEIN"/>
    <property type="match status" value="1"/>
</dbReference>
<reference evidence="9" key="2">
    <citation type="submission" date="2015-05" db="EMBL/GenBank/DDBJ databases">
        <title>Complete genome sequence of Corynebacterium mustelae DSM 45274, isolated from various tissues of a male ferret with lethal sepsis.</title>
        <authorList>
            <person name="Ruckert C."/>
            <person name="Albersmeier A."/>
            <person name="Winkler A."/>
            <person name="Tauch A."/>
        </authorList>
    </citation>
    <scope>NUCLEOTIDE SEQUENCE [LARGE SCALE GENOMIC DNA]</scope>
    <source>
        <strain evidence="9">DSM 45274</strain>
    </source>
</reference>
<organism evidence="8 9">
    <name type="scientific">Corynebacterium mustelae</name>
    <dbReference type="NCBI Taxonomy" id="571915"/>
    <lineage>
        <taxon>Bacteria</taxon>
        <taxon>Bacillati</taxon>
        <taxon>Actinomycetota</taxon>
        <taxon>Actinomycetes</taxon>
        <taxon>Mycobacteriales</taxon>
        <taxon>Corynebacteriaceae</taxon>
        <taxon>Corynebacterium</taxon>
    </lineage>
</organism>
<evidence type="ECO:0000256" key="5">
    <source>
        <dbReference type="ARBA" id="ARBA00023136"/>
    </source>
</evidence>
<evidence type="ECO:0000256" key="3">
    <source>
        <dbReference type="ARBA" id="ARBA00022692"/>
    </source>
</evidence>
<keyword evidence="4 6" id="KW-1133">Transmembrane helix</keyword>
<dbReference type="EMBL" id="CP011542">
    <property type="protein sequence ID" value="AKK04916.1"/>
    <property type="molecule type" value="Genomic_DNA"/>
</dbReference>
<dbReference type="PATRIC" id="fig|571915.4.peg.604"/>
<evidence type="ECO:0000313" key="9">
    <source>
        <dbReference type="Proteomes" id="UP000035199"/>
    </source>
</evidence>
<evidence type="ECO:0000256" key="2">
    <source>
        <dbReference type="ARBA" id="ARBA00007362"/>
    </source>
</evidence>
<sequence>MVPMKPAPPSRTSSPLTGVLLILGSMFSLQFGAAFATTLFPILGPWATTSIRLSIAGTIVLIITRPSIRTWTRTQWKHVIRFGLAMGLMNTFFYAGLERIPLGTAVTIEFLGPLTLAALLSRSARDYLWVSLAVGGIGLLGIESLLSTTSLDPVGVVFILAAAVFWALYILTSATVGRHVPGAGGLGVAMLIGTVPTLPAGISHIPTFVTDPSLLLIAVGTAVFASLVPYSLEFMALKIVPNHTFGILMSLEPVVAGFMGWVLLSQPISVLGAAAIVLVMVASIGTTTTSSRETTTIAETEIGVDKHESVTPASF</sequence>
<feature type="transmembrane region" description="Helical" evidence="6">
    <location>
        <begin position="46"/>
        <end position="64"/>
    </location>
</feature>
<feature type="transmembrane region" description="Helical" evidence="6">
    <location>
        <begin position="270"/>
        <end position="288"/>
    </location>
</feature>
<feature type="transmembrane region" description="Helical" evidence="6">
    <location>
        <begin position="153"/>
        <end position="171"/>
    </location>
</feature>
<dbReference type="AlphaFoldDB" id="A0A0G3GUR0"/>
<keyword evidence="9" id="KW-1185">Reference proteome</keyword>
<evidence type="ECO:0000256" key="1">
    <source>
        <dbReference type="ARBA" id="ARBA00004141"/>
    </source>
</evidence>